<dbReference type="InterPro" id="IPR028082">
    <property type="entry name" value="Peripla_BP_I"/>
</dbReference>
<dbReference type="RefSeq" id="WP_264603686.1">
    <property type="nucleotide sequence ID" value="NZ_JAOQNS010000019.1"/>
</dbReference>
<dbReference type="EMBL" id="JAOQNS010000019">
    <property type="protein sequence ID" value="MCW2310109.1"/>
    <property type="molecule type" value="Genomic_DNA"/>
</dbReference>
<dbReference type="InterPro" id="IPR051010">
    <property type="entry name" value="BCAA_transport"/>
</dbReference>
<evidence type="ECO:0000256" key="2">
    <source>
        <dbReference type="ARBA" id="ARBA00022729"/>
    </source>
</evidence>
<dbReference type="PANTHER" id="PTHR30483">
    <property type="entry name" value="LEUCINE-SPECIFIC-BINDING PROTEIN"/>
    <property type="match status" value="1"/>
</dbReference>
<dbReference type="CDD" id="cd06339">
    <property type="entry name" value="PBP1_YraM_LppC_lipoprotein-like"/>
    <property type="match status" value="1"/>
</dbReference>
<protein>
    <submittedName>
        <fullName evidence="5">ABC-type branched-subunit amino acid transport system substrate-binding protein</fullName>
    </submittedName>
</protein>
<keyword evidence="3" id="KW-0813">Transport</keyword>
<evidence type="ECO:0000259" key="4">
    <source>
        <dbReference type="Pfam" id="PF13458"/>
    </source>
</evidence>
<dbReference type="Proteomes" id="UP001209755">
    <property type="component" value="Unassembled WGS sequence"/>
</dbReference>
<comment type="similarity">
    <text evidence="1">Belongs to the leucine-binding protein family.</text>
</comment>
<dbReference type="Gene3D" id="3.40.50.2300">
    <property type="match status" value="2"/>
</dbReference>
<evidence type="ECO:0000256" key="3">
    <source>
        <dbReference type="ARBA" id="ARBA00022970"/>
    </source>
</evidence>
<name>A0ABT3HIE8_9HYPH</name>
<dbReference type="Pfam" id="PF13458">
    <property type="entry name" value="Peripla_BP_6"/>
    <property type="match status" value="1"/>
</dbReference>
<proteinExistence type="inferred from homology"/>
<gene>
    <name evidence="5" type="ORF">M2319_004474</name>
</gene>
<comment type="caution">
    <text evidence="5">The sequence shown here is derived from an EMBL/GenBank/DDBJ whole genome shotgun (WGS) entry which is preliminary data.</text>
</comment>
<keyword evidence="2" id="KW-0732">Signal</keyword>
<evidence type="ECO:0000313" key="5">
    <source>
        <dbReference type="EMBL" id="MCW2310109.1"/>
    </source>
</evidence>
<keyword evidence="6" id="KW-1185">Reference proteome</keyword>
<evidence type="ECO:0000313" key="6">
    <source>
        <dbReference type="Proteomes" id="UP001209755"/>
    </source>
</evidence>
<dbReference type="PROSITE" id="PS51257">
    <property type="entry name" value="PROKAR_LIPOPROTEIN"/>
    <property type="match status" value="1"/>
</dbReference>
<evidence type="ECO:0000256" key="1">
    <source>
        <dbReference type="ARBA" id="ARBA00010062"/>
    </source>
</evidence>
<sequence length="391" mass="39784">MGNLKRGAVVAAVLAVAACGGGGGFSGWGSGPSRSSGPVAPSGETIGSGSVRVGLLLPNSAGGDASSVARLFRNSAELAINDFQGGDIQLLVKDTNGSSEGGKAAAQAAIAEGAELIIGPVFAPAVGGAASAARSSGVPVVAFSSNSSVAARGVYLLSFLPQNDVRRIVSFASKRGKKSFAAIVPSNAYGQVVEASFRQYAGQFGVRVLGIERYDGTEADIRAKAEAIATLGPQIDAVFIPDGGGAARIIAGVLAQKGVTSQTVQMLGTSQWDNPAILADSSLRGGWFPGTDKAGYQKFASRYQAAYGVSPPRTGTLAYDATILAAGLVRSAGARRFSEDILTNPDGFLGIDGVFRFRRDGTNERGLAVYEVAGGQPREIDPAPKSFSAGY</sequence>
<dbReference type="InterPro" id="IPR028081">
    <property type="entry name" value="Leu-bd"/>
</dbReference>
<dbReference type="PANTHER" id="PTHR30483:SF6">
    <property type="entry name" value="PERIPLASMIC BINDING PROTEIN OF ABC TRANSPORTER FOR NATURAL AMINO ACIDS"/>
    <property type="match status" value="1"/>
</dbReference>
<feature type="domain" description="Leucine-binding protein" evidence="4">
    <location>
        <begin position="50"/>
        <end position="375"/>
    </location>
</feature>
<accession>A0ABT3HIE8</accession>
<keyword evidence="3" id="KW-0029">Amino-acid transport</keyword>
<reference evidence="6" key="1">
    <citation type="submission" date="2023-07" db="EMBL/GenBank/DDBJ databases">
        <title>Genome sequencing of Purple Non-Sulfur Bacteria from various extreme environments.</title>
        <authorList>
            <person name="Mayer M."/>
        </authorList>
    </citation>
    <scope>NUCLEOTIDE SEQUENCE [LARGE SCALE GENOMIC DNA]</scope>
    <source>
        <strain evidence="6">DSM 17935</strain>
    </source>
</reference>
<organism evidence="5 6">
    <name type="scientific">Rhodobium gokarnense</name>
    <dbReference type="NCBI Taxonomy" id="364296"/>
    <lineage>
        <taxon>Bacteria</taxon>
        <taxon>Pseudomonadati</taxon>
        <taxon>Pseudomonadota</taxon>
        <taxon>Alphaproteobacteria</taxon>
        <taxon>Hyphomicrobiales</taxon>
        <taxon>Rhodobiaceae</taxon>
        <taxon>Rhodobium</taxon>
    </lineage>
</organism>
<dbReference type="SUPFAM" id="SSF53822">
    <property type="entry name" value="Periplasmic binding protein-like I"/>
    <property type="match status" value="1"/>
</dbReference>